<reference evidence="1" key="1">
    <citation type="submission" date="2020-05" db="EMBL/GenBank/DDBJ databases">
        <title>Large-scale comparative analyses of tick genomes elucidate their genetic diversity and vector capacities.</title>
        <authorList>
            <person name="Jia N."/>
            <person name="Wang J."/>
            <person name="Shi W."/>
            <person name="Du L."/>
            <person name="Sun Y."/>
            <person name="Zhan W."/>
            <person name="Jiang J."/>
            <person name="Wang Q."/>
            <person name="Zhang B."/>
            <person name="Ji P."/>
            <person name="Sakyi L.B."/>
            <person name="Cui X."/>
            <person name="Yuan T."/>
            <person name="Jiang B."/>
            <person name="Yang W."/>
            <person name="Lam T.T.-Y."/>
            <person name="Chang Q."/>
            <person name="Ding S."/>
            <person name="Wang X."/>
            <person name="Zhu J."/>
            <person name="Ruan X."/>
            <person name="Zhao L."/>
            <person name="Wei J."/>
            <person name="Que T."/>
            <person name="Du C."/>
            <person name="Cheng J."/>
            <person name="Dai P."/>
            <person name="Han X."/>
            <person name="Huang E."/>
            <person name="Gao Y."/>
            <person name="Liu J."/>
            <person name="Shao H."/>
            <person name="Ye R."/>
            <person name="Li L."/>
            <person name="Wei W."/>
            <person name="Wang X."/>
            <person name="Wang C."/>
            <person name="Yang T."/>
            <person name="Huo Q."/>
            <person name="Li W."/>
            <person name="Guo W."/>
            <person name="Chen H."/>
            <person name="Zhou L."/>
            <person name="Ni X."/>
            <person name="Tian J."/>
            <person name="Zhou Y."/>
            <person name="Sheng Y."/>
            <person name="Liu T."/>
            <person name="Pan Y."/>
            <person name="Xia L."/>
            <person name="Li J."/>
            <person name="Zhao F."/>
            <person name="Cao W."/>
        </authorList>
    </citation>
    <scope>NUCLEOTIDE SEQUENCE</scope>
    <source>
        <strain evidence="1">Dsil-2018</strain>
    </source>
</reference>
<dbReference type="Proteomes" id="UP000821865">
    <property type="component" value="Chromosome 2"/>
</dbReference>
<sequence length="200" mass="23370">MIRVARQPDERMRGESDGRPSYAMAETDSDDVAAVSEALFVRHPFERLVSTYIDKALRSREEIAWAYSSYWDKIPGVKAENRSPTFAEFVDLVLAMPVENSDTHWSPYYHRCQPCLVDYDFIGKLETANRDFPLFFSLVGIEDQAASLHHDNRRESVSGAHRIDSKYYFAQLSFEQVMRLYARYFYDFALFGYEFTDYLT</sequence>
<name>A0ACB8DI05_DERSI</name>
<comment type="caution">
    <text evidence="1">The sequence shown here is derived from an EMBL/GenBank/DDBJ whole genome shotgun (WGS) entry which is preliminary data.</text>
</comment>
<dbReference type="EMBL" id="CM023471">
    <property type="protein sequence ID" value="KAH7967501.1"/>
    <property type="molecule type" value="Genomic_DNA"/>
</dbReference>
<organism evidence="1 2">
    <name type="scientific">Dermacentor silvarum</name>
    <name type="common">Tick</name>
    <dbReference type="NCBI Taxonomy" id="543639"/>
    <lineage>
        <taxon>Eukaryota</taxon>
        <taxon>Metazoa</taxon>
        <taxon>Ecdysozoa</taxon>
        <taxon>Arthropoda</taxon>
        <taxon>Chelicerata</taxon>
        <taxon>Arachnida</taxon>
        <taxon>Acari</taxon>
        <taxon>Parasitiformes</taxon>
        <taxon>Ixodida</taxon>
        <taxon>Ixodoidea</taxon>
        <taxon>Ixodidae</taxon>
        <taxon>Rhipicephalinae</taxon>
        <taxon>Dermacentor</taxon>
    </lineage>
</organism>
<protein>
    <submittedName>
        <fullName evidence="1">Uncharacterized protein</fullName>
    </submittedName>
</protein>
<evidence type="ECO:0000313" key="1">
    <source>
        <dbReference type="EMBL" id="KAH7967501.1"/>
    </source>
</evidence>
<gene>
    <name evidence="1" type="ORF">HPB49_025256</name>
</gene>
<accession>A0ACB8DI05</accession>
<proteinExistence type="predicted"/>
<keyword evidence="2" id="KW-1185">Reference proteome</keyword>
<evidence type="ECO:0000313" key="2">
    <source>
        <dbReference type="Proteomes" id="UP000821865"/>
    </source>
</evidence>